<gene>
    <name evidence="1" type="ORF">CSKR_203555</name>
</gene>
<accession>A0A419PX97</accession>
<reference evidence="1 2" key="2">
    <citation type="journal article" date="2021" name="Genomics">
        <title>High-quality reference genome for Clonorchis sinensis.</title>
        <authorList>
            <person name="Young N.D."/>
            <person name="Stroehlein A.J."/>
            <person name="Kinkar L."/>
            <person name="Wang T."/>
            <person name="Sohn W.M."/>
            <person name="Chang B.C.H."/>
            <person name="Kaur P."/>
            <person name="Weisz D."/>
            <person name="Dudchenko O."/>
            <person name="Aiden E.L."/>
            <person name="Korhonen P.K."/>
            <person name="Gasser R.B."/>
        </authorList>
    </citation>
    <scope>NUCLEOTIDE SEQUENCE [LARGE SCALE GENOMIC DNA]</scope>
    <source>
        <strain evidence="1">Cs-k2</strain>
    </source>
</reference>
<evidence type="ECO:0000313" key="2">
    <source>
        <dbReference type="Proteomes" id="UP000286415"/>
    </source>
</evidence>
<keyword evidence="2" id="KW-1185">Reference proteome</keyword>
<dbReference type="InParanoid" id="A0A419PX97"/>
<dbReference type="Proteomes" id="UP000286415">
    <property type="component" value="Unassembled WGS sequence"/>
</dbReference>
<sequence length="125" mass="14665">MVVFVEITVIRFDQSFDEKTFILLHCEQRLFHQSGATQPFKWRIFGSPSHPEPHSRRPISDDLWIRTQQIWKFGSFTVMKLAEEIFVTVYFFPFSSDVFLHGFSTTRFALVEAHQVGAVFEFPST</sequence>
<name>A0A419PX97_CLOSI</name>
<comment type="caution">
    <text evidence="1">The sequence shown here is derived from an EMBL/GenBank/DDBJ whole genome shotgun (WGS) entry which is preliminary data.</text>
</comment>
<organism evidence="1 2">
    <name type="scientific">Clonorchis sinensis</name>
    <name type="common">Chinese liver fluke</name>
    <dbReference type="NCBI Taxonomy" id="79923"/>
    <lineage>
        <taxon>Eukaryota</taxon>
        <taxon>Metazoa</taxon>
        <taxon>Spiralia</taxon>
        <taxon>Lophotrochozoa</taxon>
        <taxon>Platyhelminthes</taxon>
        <taxon>Trematoda</taxon>
        <taxon>Digenea</taxon>
        <taxon>Opisthorchiida</taxon>
        <taxon>Opisthorchiata</taxon>
        <taxon>Opisthorchiidae</taxon>
        <taxon>Clonorchis</taxon>
    </lineage>
</organism>
<dbReference type="EMBL" id="NIRI02000056">
    <property type="protein sequence ID" value="KAG5446662.1"/>
    <property type="molecule type" value="Genomic_DNA"/>
</dbReference>
<reference evidence="1 2" key="1">
    <citation type="journal article" date="2018" name="Biotechnol. Adv.">
        <title>Improved genomic resources and new bioinformatic workflow for the carcinogenic parasite Clonorchis sinensis: Biotechnological implications.</title>
        <authorList>
            <person name="Wang D."/>
            <person name="Korhonen P.K."/>
            <person name="Gasser R.B."/>
            <person name="Young N.D."/>
        </authorList>
    </citation>
    <scope>NUCLEOTIDE SEQUENCE [LARGE SCALE GENOMIC DNA]</scope>
    <source>
        <strain evidence="1">Cs-k2</strain>
    </source>
</reference>
<dbReference type="AlphaFoldDB" id="A0A419PX97"/>
<evidence type="ECO:0000313" key="1">
    <source>
        <dbReference type="EMBL" id="KAG5446662.1"/>
    </source>
</evidence>
<proteinExistence type="predicted"/>
<protein>
    <submittedName>
        <fullName evidence="1">Uncharacterized protein</fullName>
    </submittedName>
</protein>